<evidence type="ECO:0000256" key="1">
    <source>
        <dbReference type="SAM" id="MobiDB-lite"/>
    </source>
</evidence>
<reference evidence="2 3" key="1">
    <citation type="submission" date="2020-07" db="EMBL/GenBank/DDBJ databases">
        <title>Comparative genomics of pyrophilous fungi reveals a link between fire events and developmental genes.</title>
        <authorList>
            <consortium name="DOE Joint Genome Institute"/>
            <person name="Steindorff A.S."/>
            <person name="Carver A."/>
            <person name="Calhoun S."/>
            <person name="Stillman K."/>
            <person name="Liu H."/>
            <person name="Lipzen A."/>
            <person name="Pangilinan J."/>
            <person name="Labutti K."/>
            <person name="Bruns T.D."/>
            <person name="Grigoriev I.V."/>
        </authorList>
    </citation>
    <scope>NUCLEOTIDE SEQUENCE [LARGE SCALE GENOMIC DNA]</scope>
    <source>
        <strain evidence="2 3">CBS 144469</strain>
    </source>
</reference>
<feature type="compositionally biased region" description="Basic and acidic residues" evidence="1">
    <location>
        <begin position="88"/>
        <end position="107"/>
    </location>
</feature>
<evidence type="ECO:0000313" key="3">
    <source>
        <dbReference type="Proteomes" id="UP000521943"/>
    </source>
</evidence>
<dbReference type="EMBL" id="JACGCI010000028">
    <property type="protein sequence ID" value="KAF6755931.1"/>
    <property type="molecule type" value="Genomic_DNA"/>
</dbReference>
<dbReference type="AlphaFoldDB" id="A0A8H6M8E9"/>
<protein>
    <submittedName>
        <fullName evidence="2">Uncharacterized protein</fullName>
    </submittedName>
</protein>
<feature type="region of interest" description="Disordered" evidence="1">
    <location>
        <begin position="1"/>
        <end position="107"/>
    </location>
</feature>
<dbReference type="Proteomes" id="UP000521943">
    <property type="component" value="Unassembled WGS sequence"/>
</dbReference>
<organism evidence="2 3">
    <name type="scientific">Ephemerocybe angulata</name>
    <dbReference type="NCBI Taxonomy" id="980116"/>
    <lineage>
        <taxon>Eukaryota</taxon>
        <taxon>Fungi</taxon>
        <taxon>Dikarya</taxon>
        <taxon>Basidiomycota</taxon>
        <taxon>Agaricomycotina</taxon>
        <taxon>Agaricomycetes</taxon>
        <taxon>Agaricomycetidae</taxon>
        <taxon>Agaricales</taxon>
        <taxon>Agaricineae</taxon>
        <taxon>Psathyrellaceae</taxon>
        <taxon>Ephemerocybe</taxon>
    </lineage>
</organism>
<comment type="caution">
    <text evidence="2">The sequence shown here is derived from an EMBL/GenBank/DDBJ whole genome shotgun (WGS) entry which is preliminary data.</text>
</comment>
<feature type="compositionally biased region" description="Polar residues" evidence="1">
    <location>
        <begin position="12"/>
        <end position="23"/>
    </location>
</feature>
<dbReference type="OrthoDB" id="3361009at2759"/>
<gene>
    <name evidence="2" type="ORF">DFP72DRAFT_895629</name>
</gene>
<name>A0A8H6M8E9_9AGAR</name>
<proteinExistence type="predicted"/>
<accession>A0A8H6M8E9</accession>
<evidence type="ECO:0000313" key="2">
    <source>
        <dbReference type="EMBL" id="KAF6755931.1"/>
    </source>
</evidence>
<sequence length="144" mass="15415">MEDAALAGTNAMHPSSDNLSGFSTIAGRHMDDKDSYTNDNYDSKATLVGNDEGRLKPSNTYSPPSLHTPARRVHTAAQQGSTMPGDGSEVRVDENGHLHRPSTHEVPFRDRVAGVAQITRGALLGKPELKEHGEAILEGKATKS</sequence>
<keyword evidence="3" id="KW-1185">Reference proteome</keyword>